<feature type="non-terminal residue" evidence="3">
    <location>
        <position position="306"/>
    </location>
</feature>
<evidence type="ECO:0000256" key="2">
    <source>
        <dbReference type="SAM" id="MobiDB-lite"/>
    </source>
</evidence>
<accession>A0A9P6FKJ8</accession>
<keyword evidence="4" id="KW-1185">Reference proteome</keyword>
<proteinExistence type="predicted"/>
<organism evidence="3 4">
    <name type="scientific">Lunasporangiospora selenospora</name>
    <dbReference type="NCBI Taxonomy" id="979761"/>
    <lineage>
        <taxon>Eukaryota</taxon>
        <taxon>Fungi</taxon>
        <taxon>Fungi incertae sedis</taxon>
        <taxon>Mucoromycota</taxon>
        <taxon>Mortierellomycotina</taxon>
        <taxon>Mortierellomycetes</taxon>
        <taxon>Mortierellales</taxon>
        <taxon>Mortierellaceae</taxon>
        <taxon>Lunasporangiospora</taxon>
    </lineage>
</organism>
<feature type="region of interest" description="Disordered" evidence="2">
    <location>
        <begin position="64"/>
        <end position="142"/>
    </location>
</feature>
<reference evidence="3" key="1">
    <citation type="journal article" date="2020" name="Fungal Divers.">
        <title>Resolving the Mortierellaceae phylogeny through synthesis of multi-gene phylogenetics and phylogenomics.</title>
        <authorList>
            <person name="Vandepol N."/>
            <person name="Liber J."/>
            <person name="Desiro A."/>
            <person name="Na H."/>
            <person name="Kennedy M."/>
            <person name="Barry K."/>
            <person name="Grigoriev I.V."/>
            <person name="Miller A.N."/>
            <person name="O'Donnell K."/>
            <person name="Stajich J.E."/>
            <person name="Bonito G."/>
        </authorList>
    </citation>
    <scope>NUCLEOTIDE SEQUENCE</scope>
    <source>
        <strain evidence="3">KOD1015</strain>
    </source>
</reference>
<protein>
    <submittedName>
        <fullName evidence="3">Uncharacterized protein</fullName>
    </submittedName>
</protein>
<feature type="compositionally biased region" description="Acidic residues" evidence="2">
    <location>
        <begin position="87"/>
        <end position="96"/>
    </location>
</feature>
<feature type="coiled-coil region" evidence="1">
    <location>
        <begin position="189"/>
        <end position="297"/>
    </location>
</feature>
<gene>
    <name evidence="3" type="ORF">BGW38_008235</name>
</gene>
<name>A0A9P6FKJ8_9FUNG</name>
<dbReference type="EMBL" id="JAABOA010005610">
    <property type="protein sequence ID" value="KAF9575327.1"/>
    <property type="molecule type" value="Genomic_DNA"/>
</dbReference>
<keyword evidence="1" id="KW-0175">Coiled coil</keyword>
<dbReference type="AlphaFoldDB" id="A0A9P6FKJ8"/>
<evidence type="ECO:0000313" key="3">
    <source>
        <dbReference type="EMBL" id="KAF9575327.1"/>
    </source>
</evidence>
<evidence type="ECO:0000313" key="4">
    <source>
        <dbReference type="Proteomes" id="UP000780801"/>
    </source>
</evidence>
<feature type="compositionally biased region" description="Low complexity" evidence="2">
    <location>
        <begin position="64"/>
        <end position="79"/>
    </location>
</feature>
<evidence type="ECO:0000256" key="1">
    <source>
        <dbReference type="SAM" id="Coils"/>
    </source>
</evidence>
<comment type="caution">
    <text evidence="3">The sequence shown here is derived from an EMBL/GenBank/DDBJ whole genome shotgun (WGS) entry which is preliminary data.</text>
</comment>
<sequence length="306" mass="33222">MRALFTTNPKHNLLMAGGVRAASTPAFASASAPASTSTLIPASIAAHAPASASASTSASASASVSAPASAGPSSIAARAGFHGESDSDHDEYELSDDGDHQADMPSNPNPAAPVNSFGKNDLRPAAPPTSHTFVHSNGPMHVPVRRDPHQSTASFTSLSEGDTSLVTAGQAGEDQCRGHSQYYESNSNVKAAEIEIRREELAIRRMELAAFQQQIKVYQEIQEKQIQAQRDMIQQQQNQHEKEFQAQRERYEKEMAVQREQFYKELEALRGSMDKGLRAQEASLEKELRTLREIQTKLIGHLSNSV</sequence>
<dbReference type="Proteomes" id="UP000780801">
    <property type="component" value="Unassembled WGS sequence"/>
</dbReference>